<name>A0A3B3HPN0_ORYLA</name>
<evidence type="ECO:0000259" key="1">
    <source>
        <dbReference type="PROSITE" id="PS50878"/>
    </source>
</evidence>
<evidence type="ECO:0000313" key="3">
    <source>
        <dbReference type="Proteomes" id="UP000001038"/>
    </source>
</evidence>
<sequence>MDVARMARMFSRVNPKKAAGPDGVPGKVLRACADQLSQVFTKIFNLSLAQAFIPACLKSSTIIPIPKKSSSTAFLTDFRPVALTAVITKCLERLLLGHIKDSLPPIFVPHQFAYKANRSTDDAISITLHTALSHLEHRDTYARMLFVDYSSAFNTIIPDILVNKLSELGLHPLTCSWIKDFLTNRPQTVKLDPHLSSTRTLSTGSTQGCVLSPLLYTLYTADCRPAHTSNTVVKFADDTTVVGLISGDDETAYRDEVLKLSRWCQANNLILNTTKTKEIILDFRKNRTDPPPLYIDGNCVERVHSFTLLGTTISADLTWSNNTMTVIRKAQQRLHFLRKLRRNDVSQELLVTFYRSTIESILSYGITVWFSHCTEAERQSLQRVVKTAQRIIGCPLPSLKDIYQSRCLSRVTSITTNSTHSAFPLFELLPSGRRYRSIRTRTNRLRNSFFPQAIIIRNAHTSTNHTSL</sequence>
<dbReference type="CDD" id="cd01650">
    <property type="entry name" value="RT_nLTR_like"/>
    <property type="match status" value="1"/>
</dbReference>
<dbReference type="Bgee" id="ENSORLG00000022017">
    <property type="expression patterns" value="Expressed in blastula and 4 other cell types or tissues"/>
</dbReference>
<dbReference type="AlphaFoldDB" id="A0A3B3HPN0"/>
<dbReference type="InterPro" id="IPR000477">
    <property type="entry name" value="RT_dom"/>
</dbReference>
<dbReference type="GO" id="GO:0016706">
    <property type="term" value="F:2-oxoglutarate-dependent dioxygenase activity"/>
    <property type="evidence" value="ECO:0007669"/>
    <property type="project" value="InterPro"/>
</dbReference>
<evidence type="ECO:0000313" key="2">
    <source>
        <dbReference type="Ensembl" id="ENSORLP00000033694.1"/>
    </source>
</evidence>
<organism evidence="2 3">
    <name type="scientific">Oryzias latipes</name>
    <name type="common">Japanese rice fish</name>
    <name type="synonym">Japanese killifish</name>
    <dbReference type="NCBI Taxonomy" id="8090"/>
    <lineage>
        <taxon>Eukaryota</taxon>
        <taxon>Metazoa</taxon>
        <taxon>Chordata</taxon>
        <taxon>Craniata</taxon>
        <taxon>Vertebrata</taxon>
        <taxon>Euteleostomi</taxon>
        <taxon>Actinopterygii</taxon>
        <taxon>Neopterygii</taxon>
        <taxon>Teleostei</taxon>
        <taxon>Neoteleostei</taxon>
        <taxon>Acanthomorphata</taxon>
        <taxon>Ovalentaria</taxon>
        <taxon>Atherinomorphae</taxon>
        <taxon>Beloniformes</taxon>
        <taxon>Adrianichthyidae</taxon>
        <taxon>Oryziinae</taxon>
        <taxon>Oryzias</taxon>
    </lineage>
</organism>
<reference evidence="2" key="2">
    <citation type="submission" date="2025-08" db="UniProtKB">
        <authorList>
            <consortium name="Ensembl"/>
        </authorList>
    </citation>
    <scope>IDENTIFICATION</scope>
    <source>
        <strain evidence="2">Hd-rR</strain>
    </source>
</reference>
<accession>A0A3B3HPN0</accession>
<proteinExistence type="predicted"/>
<dbReference type="SUPFAM" id="SSF56672">
    <property type="entry name" value="DNA/RNA polymerases"/>
    <property type="match status" value="1"/>
</dbReference>
<reference evidence="2 3" key="1">
    <citation type="journal article" date="2007" name="Nature">
        <title>The medaka draft genome and insights into vertebrate genome evolution.</title>
        <authorList>
            <person name="Kasahara M."/>
            <person name="Naruse K."/>
            <person name="Sasaki S."/>
            <person name="Nakatani Y."/>
            <person name="Qu W."/>
            <person name="Ahsan B."/>
            <person name="Yamada T."/>
            <person name="Nagayasu Y."/>
            <person name="Doi K."/>
            <person name="Kasai Y."/>
            <person name="Jindo T."/>
            <person name="Kobayashi D."/>
            <person name="Shimada A."/>
            <person name="Toyoda A."/>
            <person name="Kuroki Y."/>
            <person name="Fujiyama A."/>
            <person name="Sasaki T."/>
            <person name="Shimizu A."/>
            <person name="Asakawa S."/>
            <person name="Shimizu N."/>
            <person name="Hashimoto S."/>
            <person name="Yang J."/>
            <person name="Lee Y."/>
            <person name="Matsushima K."/>
            <person name="Sugano S."/>
            <person name="Sakaizumi M."/>
            <person name="Narita T."/>
            <person name="Ohishi K."/>
            <person name="Haga S."/>
            <person name="Ohta F."/>
            <person name="Nomoto H."/>
            <person name="Nogata K."/>
            <person name="Morishita T."/>
            <person name="Endo T."/>
            <person name="Shin-I T."/>
            <person name="Takeda H."/>
            <person name="Morishita S."/>
            <person name="Kohara Y."/>
        </authorList>
    </citation>
    <scope>NUCLEOTIDE SEQUENCE [LARGE SCALE GENOMIC DNA]</scope>
    <source>
        <strain evidence="2 3">Hd-rR</strain>
    </source>
</reference>
<dbReference type="Pfam" id="PF00078">
    <property type="entry name" value="RVT_1"/>
    <property type="match status" value="1"/>
</dbReference>
<dbReference type="InterPro" id="IPR043502">
    <property type="entry name" value="DNA/RNA_pol_sf"/>
</dbReference>
<feature type="domain" description="Reverse transcriptase" evidence="1">
    <location>
        <begin position="46"/>
        <end position="313"/>
    </location>
</feature>
<dbReference type="PANTHER" id="PTHR47510">
    <property type="entry name" value="REVERSE TRANSCRIPTASE DOMAIN-CONTAINING PROTEIN"/>
    <property type="match status" value="1"/>
</dbReference>
<dbReference type="GeneTree" id="ENSGT01120000271821"/>
<dbReference type="Pfam" id="PF09004">
    <property type="entry name" value="ALKBH8_N"/>
    <property type="match status" value="1"/>
</dbReference>
<dbReference type="GO" id="GO:0008168">
    <property type="term" value="F:methyltransferase activity"/>
    <property type="evidence" value="ECO:0007669"/>
    <property type="project" value="InterPro"/>
</dbReference>
<dbReference type="PANTHER" id="PTHR47510:SF3">
    <property type="entry name" value="ENDO_EXONUCLEASE_PHOSPHATASE DOMAIN-CONTAINING PROTEIN"/>
    <property type="match status" value="1"/>
</dbReference>
<dbReference type="Proteomes" id="UP000001038">
    <property type="component" value="Chromosome 13"/>
</dbReference>
<dbReference type="InParanoid" id="A0A3B3HPN0"/>
<reference evidence="2" key="3">
    <citation type="submission" date="2025-09" db="UniProtKB">
        <authorList>
            <consortium name="Ensembl"/>
        </authorList>
    </citation>
    <scope>IDENTIFICATION</scope>
    <source>
        <strain evidence="2">Hd-rR</strain>
    </source>
</reference>
<dbReference type="Ensembl" id="ENSORLT00000031233.1">
    <property type="protein sequence ID" value="ENSORLP00000033694.1"/>
    <property type="gene ID" value="ENSORLG00000022017.1"/>
</dbReference>
<dbReference type="PROSITE" id="PS50878">
    <property type="entry name" value="RT_POL"/>
    <property type="match status" value="1"/>
</dbReference>
<protein>
    <recommendedName>
        <fullName evidence="1">Reverse transcriptase domain-containing protein</fullName>
    </recommendedName>
</protein>
<dbReference type="InterPro" id="IPR015095">
    <property type="entry name" value="AlkB_hom8_N"/>
</dbReference>
<keyword evidence="3" id="KW-1185">Reference proteome</keyword>